<dbReference type="EMBL" id="MCGN01000006">
    <property type="protein sequence ID" value="ORY95804.1"/>
    <property type="molecule type" value="Genomic_DNA"/>
</dbReference>
<keyword evidence="2" id="KW-1185">Reference proteome</keyword>
<evidence type="ECO:0000313" key="1">
    <source>
        <dbReference type="EMBL" id="ORY95804.1"/>
    </source>
</evidence>
<dbReference type="AlphaFoldDB" id="A0A1X2HC71"/>
<dbReference type="Proteomes" id="UP000242180">
    <property type="component" value="Unassembled WGS sequence"/>
</dbReference>
<reference evidence="1 2" key="1">
    <citation type="submission" date="2016-07" db="EMBL/GenBank/DDBJ databases">
        <title>Pervasive Adenine N6-methylation of Active Genes in Fungi.</title>
        <authorList>
            <consortium name="DOE Joint Genome Institute"/>
            <person name="Mondo S.J."/>
            <person name="Dannebaum R.O."/>
            <person name="Kuo R.C."/>
            <person name="Labutti K."/>
            <person name="Haridas S."/>
            <person name="Kuo A."/>
            <person name="Salamov A."/>
            <person name="Ahrendt S.R."/>
            <person name="Lipzen A."/>
            <person name="Sullivan W."/>
            <person name="Andreopoulos W.B."/>
            <person name="Clum A."/>
            <person name="Lindquist E."/>
            <person name="Daum C."/>
            <person name="Ramamoorthy G.K."/>
            <person name="Gryganskyi A."/>
            <person name="Culley D."/>
            <person name="Magnuson J.K."/>
            <person name="James T.Y."/>
            <person name="O'Malley M.A."/>
            <person name="Stajich J.E."/>
            <person name="Spatafora J.W."/>
            <person name="Visel A."/>
            <person name="Grigoriev I.V."/>
        </authorList>
    </citation>
    <scope>NUCLEOTIDE SEQUENCE [LARGE SCALE GENOMIC DNA]</scope>
    <source>
        <strain evidence="1 2">NRRL 2496</strain>
    </source>
</reference>
<name>A0A1X2HC71_SYNRA</name>
<sequence>MKVLLRPNLVYTQCLGKFGGYVRRSLPVRGCKALLCMCTVCTLYIRSLPCTYSCAQKYKGKTLSSLAYYLKIVRCLSKRDSFILFYENVI</sequence>
<organism evidence="1 2">
    <name type="scientific">Syncephalastrum racemosum</name>
    <name type="common">Filamentous fungus</name>
    <dbReference type="NCBI Taxonomy" id="13706"/>
    <lineage>
        <taxon>Eukaryota</taxon>
        <taxon>Fungi</taxon>
        <taxon>Fungi incertae sedis</taxon>
        <taxon>Mucoromycota</taxon>
        <taxon>Mucoromycotina</taxon>
        <taxon>Mucoromycetes</taxon>
        <taxon>Mucorales</taxon>
        <taxon>Syncephalastraceae</taxon>
        <taxon>Syncephalastrum</taxon>
    </lineage>
</organism>
<proteinExistence type="predicted"/>
<protein>
    <submittedName>
        <fullName evidence="1">Uncharacterized protein</fullName>
    </submittedName>
</protein>
<gene>
    <name evidence="1" type="ORF">BCR43DRAFT_493619</name>
</gene>
<evidence type="ECO:0000313" key="2">
    <source>
        <dbReference type="Proteomes" id="UP000242180"/>
    </source>
</evidence>
<accession>A0A1X2HC71</accession>
<comment type="caution">
    <text evidence="1">The sequence shown here is derived from an EMBL/GenBank/DDBJ whole genome shotgun (WGS) entry which is preliminary data.</text>
</comment>
<dbReference type="InParanoid" id="A0A1X2HC71"/>